<evidence type="ECO:0000256" key="5">
    <source>
        <dbReference type="ARBA" id="ARBA00022801"/>
    </source>
</evidence>
<evidence type="ECO:0000313" key="19">
    <source>
        <dbReference type="Proteomes" id="UP000663829"/>
    </source>
</evidence>
<keyword evidence="19" id="KW-1185">Reference proteome</keyword>
<dbReference type="InterPro" id="IPR042577">
    <property type="entry name" value="EYA_dom_metazoan"/>
</dbReference>
<dbReference type="Gene3D" id="3.40.50.12350">
    <property type="match status" value="1"/>
</dbReference>
<dbReference type="GO" id="GO:0046872">
    <property type="term" value="F:metal ion binding"/>
    <property type="evidence" value="ECO:0007669"/>
    <property type="project" value="UniProtKB-KW"/>
</dbReference>
<evidence type="ECO:0000256" key="1">
    <source>
        <dbReference type="ARBA" id="ARBA00004123"/>
    </source>
</evidence>
<keyword evidence="6 14" id="KW-0460">Magnesium</keyword>
<evidence type="ECO:0000313" key="18">
    <source>
        <dbReference type="EMBL" id="CAF3600299.1"/>
    </source>
</evidence>
<evidence type="ECO:0000256" key="16">
    <source>
        <dbReference type="SAM" id="MobiDB-lite"/>
    </source>
</evidence>
<dbReference type="EMBL" id="CAJOBC010000557">
    <property type="protein sequence ID" value="CAF3600299.1"/>
    <property type="molecule type" value="Genomic_DNA"/>
</dbReference>
<keyword evidence="10" id="KW-0804">Transcription</keyword>
<keyword evidence="5 15" id="KW-0378">Hydrolase</keyword>
<dbReference type="Pfam" id="PF00702">
    <property type="entry name" value="Hydrolase"/>
    <property type="match status" value="1"/>
</dbReference>
<dbReference type="OrthoDB" id="167668at2759"/>
<reference evidence="17" key="1">
    <citation type="submission" date="2021-02" db="EMBL/GenBank/DDBJ databases">
        <authorList>
            <person name="Nowell W R."/>
        </authorList>
    </citation>
    <scope>NUCLEOTIDE SEQUENCE</scope>
</reference>
<keyword evidence="4 14" id="KW-0479">Metal-binding</keyword>
<dbReference type="Proteomes" id="UP000681722">
    <property type="component" value="Unassembled WGS sequence"/>
</dbReference>
<feature type="compositionally biased region" description="Polar residues" evidence="16">
    <location>
        <begin position="30"/>
        <end position="46"/>
    </location>
</feature>
<comment type="catalytic activity">
    <reaction evidence="12 15">
        <text>O-phospho-L-tyrosyl-[protein] + H2O = L-tyrosyl-[protein] + phosphate</text>
        <dbReference type="Rhea" id="RHEA:10684"/>
        <dbReference type="Rhea" id="RHEA-COMP:10136"/>
        <dbReference type="Rhea" id="RHEA-COMP:20101"/>
        <dbReference type="ChEBI" id="CHEBI:15377"/>
        <dbReference type="ChEBI" id="CHEBI:43474"/>
        <dbReference type="ChEBI" id="CHEBI:46858"/>
        <dbReference type="ChEBI" id="CHEBI:61978"/>
        <dbReference type="EC" id="3.1.3.48"/>
    </reaction>
</comment>
<keyword evidence="3" id="KW-0217">Developmental protein</keyword>
<feature type="binding site" evidence="14">
    <location>
        <position position="510"/>
    </location>
    <ligand>
        <name>Mg(2+)</name>
        <dbReference type="ChEBI" id="CHEBI:18420"/>
    </ligand>
</feature>
<keyword evidence="9" id="KW-0010">Activator</keyword>
<proteinExistence type="inferred from homology"/>
<dbReference type="PANTHER" id="PTHR10190:SF16">
    <property type="entry name" value="DEVELOPMENTAL PROTEIN EYES ABSENT"/>
    <property type="match status" value="1"/>
</dbReference>
<dbReference type="SFLD" id="SFLDG01129">
    <property type="entry name" value="C1.5:_HAD__Beta-PGM__Phosphata"/>
    <property type="match status" value="1"/>
</dbReference>
<comment type="subcellular location">
    <subcellularLocation>
        <location evidence="1">Nucleus</location>
    </subcellularLocation>
</comment>
<feature type="binding site" evidence="14">
    <location>
        <position position="282"/>
    </location>
    <ligand>
        <name>Mg(2+)</name>
        <dbReference type="ChEBI" id="CHEBI:18420"/>
    </ligand>
</feature>
<dbReference type="InterPro" id="IPR028472">
    <property type="entry name" value="EYA"/>
</dbReference>
<evidence type="ECO:0000256" key="7">
    <source>
        <dbReference type="ARBA" id="ARBA00022912"/>
    </source>
</evidence>
<feature type="region of interest" description="Disordered" evidence="16">
    <location>
        <begin position="1"/>
        <end position="58"/>
    </location>
</feature>
<evidence type="ECO:0000256" key="10">
    <source>
        <dbReference type="ARBA" id="ARBA00023163"/>
    </source>
</evidence>
<feature type="binding site" evidence="14">
    <location>
        <position position="284"/>
    </location>
    <ligand>
        <name>Mg(2+)</name>
        <dbReference type="ChEBI" id="CHEBI:18420"/>
    </ligand>
</feature>
<evidence type="ECO:0000256" key="4">
    <source>
        <dbReference type="ARBA" id="ARBA00022723"/>
    </source>
</evidence>
<dbReference type="GO" id="GO:0004725">
    <property type="term" value="F:protein tyrosine phosphatase activity"/>
    <property type="evidence" value="ECO:0007669"/>
    <property type="project" value="UniProtKB-EC"/>
</dbReference>
<dbReference type="EC" id="3.1.3.48" evidence="15"/>
<feature type="region of interest" description="Disordered" evidence="16">
    <location>
        <begin position="230"/>
        <end position="272"/>
    </location>
</feature>
<dbReference type="GO" id="GO:0005634">
    <property type="term" value="C:nucleus"/>
    <property type="evidence" value="ECO:0007669"/>
    <property type="project" value="UniProtKB-SubCell"/>
</dbReference>
<dbReference type="NCBIfam" id="TIGR01658">
    <property type="entry name" value="EYA-cons_domain"/>
    <property type="match status" value="1"/>
</dbReference>
<evidence type="ECO:0000256" key="2">
    <source>
        <dbReference type="ARBA" id="ARBA00010501"/>
    </source>
</evidence>
<evidence type="ECO:0000256" key="6">
    <source>
        <dbReference type="ARBA" id="ARBA00022842"/>
    </source>
</evidence>
<name>A0A813TPV1_9BILA</name>
<protein>
    <recommendedName>
        <fullName evidence="15">Eyes absent homolog</fullName>
        <ecNumber evidence="15">3.1.3.48</ecNumber>
    </recommendedName>
</protein>
<keyword evidence="8 15" id="KW-0805">Transcription regulation</keyword>
<feature type="compositionally biased region" description="Low complexity" evidence="16">
    <location>
        <begin position="234"/>
        <end position="257"/>
    </location>
</feature>
<dbReference type="EMBL" id="CAJNOQ010000557">
    <property type="protein sequence ID" value="CAF0814358.1"/>
    <property type="molecule type" value="Genomic_DNA"/>
</dbReference>
<feature type="active site" description="Proton donor" evidence="13">
    <location>
        <position position="284"/>
    </location>
</feature>
<dbReference type="PANTHER" id="PTHR10190">
    <property type="entry name" value="EYES ABSENT"/>
    <property type="match status" value="1"/>
</dbReference>
<feature type="compositionally biased region" description="Basic and acidic residues" evidence="16">
    <location>
        <begin position="1"/>
        <end position="11"/>
    </location>
</feature>
<evidence type="ECO:0000256" key="11">
    <source>
        <dbReference type="ARBA" id="ARBA00023242"/>
    </source>
</evidence>
<keyword evidence="7 15" id="KW-0904">Protein phosphatase</keyword>
<dbReference type="SFLD" id="SFLDS00003">
    <property type="entry name" value="Haloacid_Dehalogenase"/>
    <property type="match status" value="1"/>
</dbReference>
<evidence type="ECO:0000256" key="12">
    <source>
        <dbReference type="ARBA" id="ARBA00051722"/>
    </source>
</evidence>
<dbReference type="AlphaFoldDB" id="A0A813TPV1"/>
<dbReference type="GO" id="GO:2001240">
    <property type="term" value="P:negative regulation of extrinsic apoptotic signaling pathway in absence of ligand"/>
    <property type="evidence" value="ECO:0007669"/>
    <property type="project" value="TreeGrafter"/>
</dbReference>
<evidence type="ECO:0000313" key="17">
    <source>
        <dbReference type="EMBL" id="CAF0814358.1"/>
    </source>
</evidence>
<keyword evidence="11" id="KW-0539">Nucleus</keyword>
<comment type="caution">
    <text evidence="17">The sequence shown here is derived from an EMBL/GenBank/DDBJ whole genome shotgun (WGS) entry which is preliminary data.</text>
</comment>
<organism evidence="17 19">
    <name type="scientific">Didymodactylos carnosus</name>
    <dbReference type="NCBI Taxonomy" id="1234261"/>
    <lineage>
        <taxon>Eukaryota</taxon>
        <taxon>Metazoa</taxon>
        <taxon>Spiralia</taxon>
        <taxon>Gnathifera</taxon>
        <taxon>Rotifera</taxon>
        <taxon>Eurotatoria</taxon>
        <taxon>Bdelloidea</taxon>
        <taxon>Philodinida</taxon>
        <taxon>Philodinidae</taxon>
        <taxon>Didymodactylos</taxon>
    </lineage>
</organism>
<evidence type="ECO:0000256" key="14">
    <source>
        <dbReference type="PIRSR" id="PIRSR628472-2"/>
    </source>
</evidence>
<gene>
    <name evidence="17" type="ORF">GPM918_LOCUS4204</name>
    <name evidence="18" type="ORF">SRO942_LOCUS4204</name>
</gene>
<dbReference type="Proteomes" id="UP000663829">
    <property type="component" value="Unassembled WGS sequence"/>
</dbReference>
<dbReference type="GO" id="GO:0045739">
    <property type="term" value="P:positive regulation of DNA repair"/>
    <property type="evidence" value="ECO:0007669"/>
    <property type="project" value="TreeGrafter"/>
</dbReference>
<evidence type="ECO:0000256" key="13">
    <source>
        <dbReference type="PIRSR" id="PIRSR628472-1"/>
    </source>
</evidence>
<evidence type="ECO:0000256" key="9">
    <source>
        <dbReference type="ARBA" id="ARBA00023159"/>
    </source>
</evidence>
<evidence type="ECO:0000256" key="15">
    <source>
        <dbReference type="RuleBase" id="RU362036"/>
    </source>
</evidence>
<dbReference type="CDD" id="cd02601">
    <property type="entry name" value="HAD_Eya"/>
    <property type="match status" value="1"/>
</dbReference>
<comment type="similarity">
    <text evidence="2 15">Belongs to the HAD-like hydrolase superfamily. EYA family.</text>
</comment>
<evidence type="ECO:0000256" key="8">
    <source>
        <dbReference type="ARBA" id="ARBA00023015"/>
    </source>
</evidence>
<dbReference type="GO" id="GO:0030154">
    <property type="term" value="P:cell differentiation"/>
    <property type="evidence" value="ECO:0007669"/>
    <property type="project" value="TreeGrafter"/>
</dbReference>
<evidence type="ECO:0000256" key="3">
    <source>
        <dbReference type="ARBA" id="ARBA00022473"/>
    </source>
</evidence>
<sequence>MHARARQKDFNDNYGHNTYTNGQKEKRHQNQNLLPPNQTSDNTSLSVDEESTATEPLTIFSSRNIDKLSLTPQKRDGELLTSFSEQQQDNNYIQNSKHLNNQTLMASYSFPSPGYANVPSFYSQTQNPYLGSGFNLQYPFDTFPNTAAVSPNSPLSVTSNYTSQSGIENNYYSYQPAASLNYPCYPSSSPYVSPYNIVSAISPASSLAGPTTSATVQTYQLNSITPTIDTNHFSNLSSTSPSPSSKTETTTRSLSKSKTTRGRRNQPSPDSESNIERVFVWDLDETIIIFHSLLTGTYAQRYQKDAHSAVTLGLRIEEMIFNLADTNLFFNDLEECDQVHIDDVSSDDNGQDLSTYNFIADGFHSSTNIVNPCISSTVRGGVDWMRKLAFRYRRIKELYNSFRTNVQNLLGPQKYEELIQLRSEVETLTGSWLTLALKALTIIKGRKNCVNVLVTTTQLVPALSKVILYGLADVFDIENIYSATKIGKESCFERISTRFGRKPTYVVIGDGRDEELAARQDKDCSDERFISFKFSAVGACGRFFRRFTPRVFQQNEPITALNDVRNFLLSLPTSL</sequence>
<feature type="active site" description="Nucleophile" evidence="13">
    <location>
        <position position="282"/>
    </location>
</feature>
<accession>A0A813TPV1</accession>
<comment type="cofactor">
    <cofactor evidence="14 15">
        <name>Mg(2+)</name>
        <dbReference type="ChEBI" id="CHEBI:18420"/>
    </cofactor>
    <text evidence="14 15">Binds 1 Mg(2+) ion per subunit.</text>
</comment>
<dbReference type="InterPro" id="IPR038102">
    <property type="entry name" value="EYA_dom_sf"/>
</dbReference>
<dbReference type="InterPro" id="IPR006545">
    <property type="entry name" value="EYA_dom"/>
</dbReference>